<dbReference type="AlphaFoldDB" id="A0AAV7RND2"/>
<sequence>MAETLNTVTAQLQLLPCSFRGFRGSHRITEPQSPGAQCKSAQGHDNAQTQVAGMSTVAAEVEQRKLSTNQQVFLWVQS</sequence>
<dbReference type="EMBL" id="JANPWB010000009">
    <property type="protein sequence ID" value="KAJ1154326.1"/>
    <property type="molecule type" value="Genomic_DNA"/>
</dbReference>
<protein>
    <submittedName>
        <fullName evidence="2">Uncharacterized protein</fullName>
    </submittedName>
</protein>
<feature type="region of interest" description="Disordered" evidence="1">
    <location>
        <begin position="25"/>
        <end position="47"/>
    </location>
</feature>
<feature type="compositionally biased region" description="Polar residues" evidence="1">
    <location>
        <begin position="30"/>
        <end position="47"/>
    </location>
</feature>
<dbReference type="Proteomes" id="UP001066276">
    <property type="component" value="Chromosome 5"/>
</dbReference>
<reference evidence="2" key="1">
    <citation type="journal article" date="2022" name="bioRxiv">
        <title>Sequencing and chromosome-scale assembly of the giantPleurodeles waltlgenome.</title>
        <authorList>
            <person name="Brown T."/>
            <person name="Elewa A."/>
            <person name="Iarovenko S."/>
            <person name="Subramanian E."/>
            <person name="Araus A.J."/>
            <person name="Petzold A."/>
            <person name="Susuki M."/>
            <person name="Suzuki K.-i.T."/>
            <person name="Hayashi T."/>
            <person name="Toyoda A."/>
            <person name="Oliveira C."/>
            <person name="Osipova E."/>
            <person name="Leigh N.D."/>
            <person name="Simon A."/>
            <person name="Yun M.H."/>
        </authorList>
    </citation>
    <scope>NUCLEOTIDE SEQUENCE</scope>
    <source>
        <strain evidence="2">20211129_DDA</strain>
        <tissue evidence="2">Liver</tissue>
    </source>
</reference>
<accession>A0AAV7RND2</accession>
<organism evidence="2 3">
    <name type="scientific">Pleurodeles waltl</name>
    <name type="common">Iberian ribbed newt</name>
    <dbReference type="NCBI Taxonomy" id="8319"/>
    <lineage>
        <taxon>Eukaryota</taxon>
        <taxon>Metazoa</taxon>
        <taxon>Chordata</taxon>
        <taxon>Craniata</taxon>
        <taxon>Vertebrata</taxon>
        <taxon>Euteleostomi</taxon>
        <taxon>Amphibia</taxon>
        <taxon>Batrachia</taxon>
        <taxon>Caudata</taxon>
        <taxon>Salamandroidea</taxon>
        <taxon>Salamandridae</taxon>
        <taxon>Pleurodelinae</taxon>
        <taxon>Pleurodeles</taxon>
    </lineage>
</organism>
<name>A0AAV7RND2_PLEWA</name>
<comment type="caution">
    <text evidence="2">The sequence shown here is derived from an EMBL/GenBank/DDBJ whole genome shotgun (WGS) entry which is preliminary data.</text>
</comment>
<keyword evidence="3" id="KW-1185">Reference proteome</keyword>
<proteinExistence type="predicted"/>
<gene>
    <name evidence="2" type="ORF">NDU88_007078</name>
</gene>
<evidence type="ECO:0000313" key="3">
    <source>
        <dbReference type="Proteomes" id="UP001066276"/>
    </source>
</evidence>
<evidence type="ECO:0000256" key="1">
    <source>
        <dbReference type="SAM" id="MobiDB-lite"/>
    </source>
</evidence>
<evidence type="ECO:0000313" key="2">
    <source>
        <dbReference type="EMBL" id="KAJ1154326.1"/>
    </source>
</evidence>